<dbReference type="Proteomes" id="UP000675284">
    <property type="component" value="Unassembled WGS sequence"/>
</dbReference>
<organism evidence="2 3">
    <name type="scientific">Virgibacillus salarius</name>
    <dbReference type="NCBI Taxonomy" id="447199"/>
    <lineage>
        <taxon>Bacteria</taxon>
        <taxon>Bacillati</taxon>
        <taxon>Bacillota</taxon>
        <taxon>Bacilli</taxon>
        <taxon>Bacillales</taxon>
        <taxon>Bacillaceae</taxon>
        <taxon>Virgibacillus</taxon>
    </lineage>
</organism>
<reference evidence="2" key="1">
    <citation type="submission" date="2021-04" db="EMBL/GenBank/DDBJ databases">
        <title>Isolation and polyphasic classification of algal microorganism.</title>
        <authorList>
            <person name="Wang S."/>
        </authorList>
    </citation>
    <scope>NUCLEOTIDE SEQUENCE</scope>
    <source>
        <strain evidence="2">720a</strain>
    </source>
</reference>
<accession>A0A941DV51</accession>
<keyword evidence="3" id="KW-1185">Reference proteome</keyword>
<evidence type="ECO:0000259" key="1">
    <source>
        <dbReference type="Pfam" id="PF10552"/>
    </source>
</evidence>
<dbReference type="AlphaFoldDB" id="A0A941DV51"/>
<dbReference type="Pfam" id="PF10552">
    <property type="entry name" value="ORF6C"/>
    <property type="match status" value="1"/>
</dbReference>
<protein>
    <submittedName>
        <fullName evidence="2">ORF6C domain-containing protein</fullName>
    </submittedName>
</protein>
<gene>
    <name evidence="2" type="ORF">KCX74_14510</name>
</gene>
<evidence type="ECO:0000313" key="3">
    <source>
        <dbReference type="Proteomes" id="UP000675284"/>
    </source>
</evidence>
<comment type="caution">
    <text evidence="2">The sequence shown here is derived from an EMBL/GenBank/DDBJ whole genome shotgun (WGS) entry which is preliminary data.</text>
</comment>
<name>A0A941DV51_9BACI</name>
<evidence type="ECO:0000313" key="2">
    <source>
        <dbReference type="EMBL" id="MBR7797245.1"/>
    </source>
</evidence>
<dbReference type="InterPro" id="IPR018878">
    <property type="entry name" value="ORF6C_dom"/>
</dbReference>
<sequence length="71" mass="8030">MKLSIEHNEKIEHPYERITNLEETMRADGAQELTLNKEGKRVVIEALGGKSSPAYKNMAFKVFSAKFSLFG</sequence>
<proteinExistence type="predicted"/>
<dbReference type="EMBL" id="JAGSOT010000048">
    <property type="protein sequence ID" value="MBR7797245.1"/>
    <property type="molecule type" value="Genomic_DNA"/>
</dbReference>
<feature type="domain" description="ORF6C" evidence="1">
    <location>
        <begin position="1"/>
        <end position="64"/>
    </location>
</feature>